<dbReference type="EMBL" id="CM055732">
    <property type="protein sequence ID" value="KAJ8011194.1"/>
    <property type="molecule type" value="Genomic_DNA"/>
</dbReference>
<gene>
    <name evidence="1" type="ORF">DPEC_G00055640</name>
</gene>
<evidence type="ECO:0000313" key="2">
    <source>
        <dbReference type="Proteomes" id="UP001157502"/>
    </source>
</evidence>
<keyword evidence="2" id="KW-1185">Reference proteome</keyword>
<comment type="caution">
    <text evidence="1">The sequence shown here is derived from an EMBL/GenBank/DDBJ whole genome shotgun (WGS) entry which is preliminary data.</text>
</comment>
<name>A0ACC2H5K4_DALPE</name>
<accession>A0ACC2H5K4</accession>
<protein>
    <submittedName>
        <fullName evidence="1">Uncharacterized protein</fullName>
    </submittedName>
</protein>
<reference evidence="1" key="1">
    <citation type="submission" date="2021-05" db="EMBL/GenBank/DDBJ databases">
        <authorList>
            <person name="Pan Q."/>
            <person name="Jouanno E."/>
            <person name="Zahm M."/>
            <person name="Klopp C."/>
            <person name="Cabau C."/>
            <person name="Louis A."/>
            <person name="Berthelot C."/>
            <person name="Parey E."/>
            <person name="Roest Crollius H."/>
            <person name="Montfort J."/>
            <person name="Robinson-Rechavi M."/>
            <person name="Bouchez O."/>
            <person name="Lampietro C."/>
            <person name="Lopez Roques C."/>
            <person name="Donnadieu C."/>
            <person name="Postlethwait J."/>
            <person name="Bobe J."/>
            <person name="Dillon D."/>
            <person name="Chandos A."/>
            <person name="von Hippel F."/>
            <person name="Guiguen Y."/>
        </authorList>
    </citation>
    <scope>NUCLEOTIDE SEQUENCE</scope>
    <source>
        <strain evidence="1">YG-Jan2019</strain>
    </source>
</reference>
<organism evidence="1 2">
    <name type="scientific">Dallia pectoralis</name>
    <name type="common">Alaska blackfish</name>
    <dbReference type="NCBI Taxonomy" id="75939"/>
    <lineage>
        <taxon>Eukaryota</taxon>
        <taxon>Metazoa</taxon>
        <taxon>Chordata</taxon>
        <taxon>Craniata</taxon>
        <taxon>Vertebrata</taxon>
        <taxon>Euteleostomi</taxon>
        <taxon>Actinopterygii</taxon>
        <taxon>Neopterygii</taxon>
        <taxon>Teleostei</taxon>
        <taxon>Protacanthopterygii</taxon>
        <taxon>Esociformes</taxon>
        <taxon>Umbridae</taxon>
        <taxon>Dallia</taxon>
    </lineage>
</organism>
<evidence type="ECO:0000313" key="1">
    <source>
        <dbReference type="EMBL" id="KAJ8011194.1"/>
    </source>
</evidence>
<proteinExistence type="predicted"/>
<sequence>MAEMEELSPMTTRHHPRRTARVLRLDPVLRQRRVLEDQVELWWFHKPRRSVFCYSLSVCLVLCLGLAGVGLLSTTTSLAGEWRLGVGTMLCLLALVVLLKQLLSSAVQDMNCVYSRRCIELMKSGGRADPIIVLITGMALALCGAVLLYVSQANRHHGPGQRHRDMFLAGLALLGAGSTMGLAVAGYSLAVNLRERRERRGGGQGLWNRAVRVFAVPAVPMTSSSRINLI</sequence>
<dbReference type="Proteomes" id="UP001157502">
    <property type="component" value="Chromosome 5"/>
</dbReference>